<evidence type="ECO:0000256" key="2">
    <source>
        <dbReference type="PROSITE-ProRule" id="PRU00335"/>
    </source>
</evidence>
<dbReference type="PROSITE" id="PS50977">
    <property type="entry name" value="HTH_TETR_2"/>
    <property type="match status" value="1"/>
</dbReference>
<evidence type="ECO:0000259" key="3">
    <source>
        <dbReference type="PROSITE" id="PS50977"/>
    </source>
</evidence>
<dbReference type="AlphaFoldDB" id="A0A4Y8KNF0"/>
<organism evidence="4 5">
    <name type="scientific">Cryobacterium psychrophilum</name>
    <dbReference type="NCBI Taxonomy" id="41988"/>
    <lineage>
        <taxon>Bacteria</taxon>
        <taxon>Bacillati</taxon>
        <taxon>Actinomycetota</taxon>
        <taxon>Actinomycetes</taxon>
        <taxon>Micrococcales</taxon>
        <taxon>Microbacteriaceae</taxon>
        <taxon>Cryobacterium</taxon>
    </lineage>
</organism>
<dbReference type="OrthoDB" id="3403733at2"/>
<dbReference type="InterPro" id="IPR041484">
    <property type="entry name" value="TetR_C_25"/>
</dbReference>
<dbReference type="Proteomes" id="UP000298218">
    <property type="component" value="Unassembled WGS sequence"/>
</dbReference>
<evidence type="ECO:0000256" key="1">
    <source>
        <dbReference type="ARBA" id="ARBA00023125"/>
    </source>
</evidence>
<protein>
    <submittedName>
        <fullName evidence="4">TetR/AcrR family transcriptional regulator</fullName>
    </submittedName>
</protein>
<dbReference type="PRINTS" id="PR00455">
    <property type="entry name" value="HTHTETR"/>
</dbReference>
<dbReference type="Gene3D" id="1.10.357.10">
    <property type="entry name" value="Tetracycline Repressor, domain 2"/>
    <property type="match status" value="1"/>
</dbReference>
<dbReference type="InterPro" id="IPR036271">
    <property type="entry name" value="Tet_transcr_reg_TetR-rel_C_sf"/>
</dbReference>
<dbReference type="PANTHER" id="PTHR30055:SF146">
    <property type="entry name" value="HTH-TYPE TRANSCRIPTIONAL DUAL REGULATOR CECR"/>
    <property type="match status" value="1"/>
</dbReference>
<evidence type="ECO:0000313" key="4">
    <source>
        <dbReference type="EMBL" id="TFD79721.1"/>
    </source>
</evidence>
<comment type="caution">
    <text evidence="4">The sequence shown here is derived from an EMBL/GenBank/DDBJ whole genome shotgun (WGS) entry which is preliminary data.</text>
</comment>
<sequence length="225" mass="23938">MFRMLNIRSAHVSPPEDLTAVAKIRDAAIDHFATDGFRKASVRAIATTAGVSAGLVMHHFGSKEGLREACDDYVLGTIIRRAQDESSPEGLRAVLQGYLADSTRYARDLGYISRAITEDSVAGRRIVDAIIDETEQFLRAGEASGSLLTSSDPRALAAVLAMTSLGMVTMASHLARSLGLAGQGIGPAVMRRVALPTAEFYTHGLYTDDTVLAATREALESTPAS</sequence>
<keyword evidence="5" id="KW-1185">Reference proteome</keyword>
<keyword evidence="1 2" id="KW-0238">DNA-binding</keyword>
<dbReference type="GO" id="GO:0003700">
    <property type="term" value="F:DNA-binding transcription factor activity"/>
    <property type="evidence" value="ECO:0007669"/>
    <property type="project" value="TreeGrafter"/>
</dbReference>
<dbReference type="InterPro" id="IPR009057">
    <property type="entry name" value="Homeodomain-like_sf"/>
</dbReference>
<gene>
    <name evidence="4" type="ORF">E3T53_06815</name>
</gene>
<feature type="domain" description="HTH tetR-type" evidence="3">
    <location>
        <begin position="18"/>
        <end position="78"/>
    </location>
</feature>
<dbReference type="PANTHER" id="PTHR30055">
    <property type="entry name" value="HTH-TYPE TRANSCRIPTIONAL REGULATOR RUTR"/>
    <property type="match status" value="1"/>
</dbReference>
<evidence type="ECO:0000313" key="5">
    <source>
        <dbReference type="Proteomes" id="UP000298218"/>
    </source>
</evidence>
<accession>A0A4Y8KNF0</accession>
<reference evidence="4 5" key="1">
    <citation type="submission" date="2019-03" db="EMBL/GenBank/DDBJ databases">
        <title>Genomics of glacier-inhabiting Cryobacterium strains.</title>
        <authorList>
            <person name="Liu Q."/>
            <person name="Xin Y.-H."/>
        </authorList>
    </citation>
    <scope>NUCLEOTIDE SEQUENCE [LARGE SCALE GENOMIC DNA]</scope>
    <source>
        <strain evidence="4 5">CGMCC 1.4292</strain>
    </source>
</reference>
<dbReference type="SUPFAM" id="SSF48498">
    <property type="entry name" value="Tetracyclin repressor-like, C-terminal domain"/>
    <property type="match status" value="1"/>
</dbReference>
<dbReference type="Pfam" id="PF17933">
    <property type="entry name" value="TetR_C_25"/>
    <property type="match status" value="1"/>
</dbReference>
<dbReference type="InterPro" id="IPR001647">
    <property type="entry name" value="HTH_TetR"/>
</dbReference>
<dbReference type="GO" id="GO:0000976">
    <property type="term" value="F:transcription cis-regulatory region binding"/>
    <property type="evidence" value="ECO:0007669"/>
    <property type="project" value="TreeGrafter"/>
</dbReference>
<dbReference type="SUPFAM" id="SSF46689">
    <property type="entry name" value="Homeodomain-like"/>
    <property type="match status" value="1"/>
</dbReference>
<dbReference type="InterPro" id="IPR050109">
    <property type="entry name" value="HTH-type_TetR-like_transc_reg"/>
</dbReference>
<dbReference type="EMBL" id="SOHQ01000021">
    <property type="protein sequence ID" value="TFD79721.1"/>
    <property type="molecule type" value="Genomic_DNA"/>
</dbReference>
<proteinExistence type="predicted"/>
<name>A0A4Y8KNF0_9MICO</name>
<dbReference type="Pfam" id="PF00440">
    <property type="entry name" value="TetR_N"/>
    <property type="match status" value="1"/>
</dbReference>
<feature type="DNA-binding region" description="H-T-H motif" evidence="2">
    <location>
        <begin position="41"/>
        <end position="60"/>
    </location>
</feature>